<evidence type="ECO:0000313" key="2">
    <source>
        <dbReference type="Proteomes" id="UP000241645"/>
    </source>
</evidence>
<dbReference type="GeneID" id="95749810"/>
<comment type="caution">
    <text evidence="1">The sequence shown here is derived from an EMBL/GenBank/DDBJ whole genome shotgun (WGS) entry which is preliminary data.</text>
</comment>
<protein>
    <submittedName>
        <fullName evidence="1">Uncharacterized protein</fullName>
    </submittedName>
</protein>
<dbReference type="RefSeq" id="WP_106833635.1">
    <property type="nucleotide sequence ID" value="NZ_JARMEW010000039.1"/>
</dbReference>
<dbReference type="Proteomes" id="UP000241645">
    <property type="component" value="Unassembled WGS sequence"/>
</dbReference>
<proteinExistence type="predicted"/>
<sequence>MTNNEETVLVALQICFEKELDTRSIYKHFASRDKIDDLVEALLRLKRMGLVTVPFEAWCYGDSYDSRPDDVVISAVRLTPYGKQFAVEIRKKRERLK</sequence>
<reference evidence="1 2" key="1">
    <citation type="submission" date="2018-03" db="EMBL/GenBank/DDBJ databases">
        <title>Brevisbacillus phylogenomics.</title>
        <authorList>
            <person name="Dunlap C."/>
        </authorList>
    </citation>
    <scope>NUCLEOTIDE SEQUENCE [LARGE SCALE GENOMIC DNA]</scope>
    <source>
        <strain evidence="1 2">NRRL B-41110</strain>
    </source>
</reference>
<evidence type="ECO:0000313" key="1">
    <source>
        <dbReference type="EMBL" id="PSK13059.1"/>
    </source>
</evidence>
<dbReference type="EMBL" id="PXZO01000008">
    <property type="protein sequence ID" value="PSK13059.1"/>
    <property type="molecule type" value="Genomic_DNA"/>
</dbReference>
<gene>
    <name evidence="1" type="ORF">C7R92_06620</name>
</gene>
<organism evidence="1 2">
    <name type="scientific">Brevibacillus porteri</name>
    <dbReference type="NCBI Taxonomy" id="2126350"/>
    <lineage>
        <taxon>Bacteria</taxon>
        <taxon>Bacillati</taxon>
        <taxon>Bacillota</taxon>
        <taxon>Bacilli</taxon>
        <taxon>Bacillales</taxon>
        <taxon>Paenibacillaceae</taxon>
        <taxon>Brevibacillus</taxon>
    </lineage>
</organism>
<name>A0ABX5FUM9_9BACL</name>
<accession>A0ABX5FUM9</accession>
<keyword evidence="2" id="KW-1185">Reference proteome</keyword>